<comment type="function">
    <text evidence="4">Dirigent proteins impart stereoselectivity on the phenoxy radical-coupling reaction, yielding optically active lignans from two molecules of coniferyl alcohol in the biosynthesis of lignans, flavonolignans, and alkaloids and thus plays a central role in plant secondary metabolism.</text>
</comment>
<keyword evidence="4" id="KW-0732">Signal</keyword>
<sequence>MARILSKSISSQIIFITFFFFSSSSAGVNGASHNFRFSRILLPQEMGLKQEKITHFHFYFHEIVGGSNPTSEIVAGADPTDIMTTKFGTVRMMDIPLTETPDLTSKLVGRSQGIYASSSQSEASYLMALDFVFMEGKHNGSTLSILGRNPIFSGLREMSVVGGSGVFRFARGYAQAKTHSLDPKAGHAIVEYNVFVIHY</sequence>
<dbReference type="GO" id="GO:0048046">
    <property type="term" value="C:apoplast"/>
    <property type="evidence" value="ECO:0007669"/>
    <property type="project" value="UniProtKB-SubCell"/>
</dbReference>
<dbReference type="GeneID" id="104597612"/>
<keyword evidence="4" id="KW-0052">Apoplast</keyword>
<comment type="similarity">
    <text evidence="1 4">Belongs to the plant dirigent protein family.</text>
</comment>
<dbReference type="InterPro" id="IPR004265">
    <property type="entry name" value="Dirigent"/>
</dbReference>
<dbReference type="Pfam" id="PF03018">
    <property type="entry name" value="Dirigent"/>
    <property type="match status" value="1"/>
</dbReference>
<keyword evidence="5" id="KW-1185">Reference proteome</keyword>
<accession>A0A1U7ZV62</accession>
<dbReference type="OrthoDB" id="1925209at2759"/>
<proteinExistence type="inferred from homology"/>
<reference evidence="6" key="1">
    <citation type="submission" date="2025-08" db="UniProtKB">
        <authorList>
            <consortium name="RefSeq"/>
        </authorList>
    </citation>
    <scope>IDENTIFICATION</scope>
</reference>
<dbReference type="InterPro" id="IPR044859">
    <property type="entry name" value="Allene_oxi_cyc_Dirigent"/>
</dbReference>
<dbReference type="KEGG" id="nnu:104597612"/>
<gene>
    <name evidence="6" type="primary">LOC104597612</name>
</gene>
<evidence type="ECO:0000313" key="5">
    <source>
        <dbReference type="Proteomes" id="UP000189703"/>
    </source>
</evidence>
<feature type="chain" id="PRO_5043056620" description="Dirigent protein" evidence="4">
    <location>
        <begin position="31"/>
        <end position="199"/>
    </location>
</feature>
<name>A0A1U7ZV62_NELNU</name>
<organism evidence="5 6">
    <name type="scientific">Nelumbo nucifera</name>
    <name type="common">Sacred lotus</name>
    <dbReference type="NCBI Taxonomy" id="4432"/>
    <lineage>
        <taxon>Eukaryota</taxon>
        <taxon>Viridiplantae</taxon>
        <taxon>Streptophyta</taxon>
        <taxon>Embryophyta</taxon>
        <taxon>Tracheophyta</taxon>
        <taxon>Spermatophyta</taxon>
        <taxon>Magnoliopsida</taxon>
        <taxon>Proteales</taxon>
        <taxon>Nelumbonaceae</taxon>
        <taxon>Nelumbo</taxon>
    </lineage>
</organism>
<protein>
    <recommendedName>
        <fullName evidence="4">Dirigent protein</fullName>
    </recommendedName>
</protein>
<evidence type="ECO:0000256" key="4">
    <source>
        <dbReference type="RuleBase" id="RU363099"/>
    </source>
</evidence>
<evidence type="ECO:0000256" key="1">
    <source>
        <dbReference type="ARBA" id="ARBA00010746"/>
    </source>
</evidence>
<keyword evidence="3 4" id="KW-0964">Secreted</keyword>
<dbReference type="eggNOG" id="ENOG502RXST">
    <property type="taxonomic scope" value="Eukaryota"/>
</dbReference>
<dbReference type="PANTHER" id="PTHR21495">
    <property type="entry name" value="NUCLEOPORIN-RELATED"/>
    <property type="match status" value="1"/>
</dbReference>
<evidence type="ECO:0000313" key="6">
    <source>
        <dbReference type="RefSeq" id="XP_010257550.1"/>
    </source>
</evidence>
<dbReference type="STRING" id="4432.A0A1U7ZV62"/>
<dbReference type="OMA" id="FYWHDSV"/>
<dbReference type="AlphaFoldDB" id="A0A1U7ZV62"/>
<evidence type="ECO:0000256" key="2">
    <source>
        <dbReference type="ARBA" id="ARBA00011738"/>
    </source>
</evidence>
<comment type="subunit">
    <text evidence="2 4">Homodimer.</text>
</comment>
<dbReference type="GO" id="GO:0009699">
    <property type="term" value="P:phenylpropanoid biosynthetic process"/>
    <property type="evidence" value="ECO:0007669"/>
    <property type="project" value="UniProtKB-ARBA"/>
</dbReference>
<evidence type="ECO:0000256" key="3">
    <source>
        <dbReference type="ARBA" id="ARBA00022525"/>
    </source>
</evidence>
<dbReference type="Proteomes" id="UP000189703">
    <property type="component" value="Unplaced"/>
</dbReference>
<feature type="signal peptide" evidence="4">
    <location>
        <begin position="1"/>
        <end position="30"/>
    </location>
</feature>
<comment type="subcellular location">
    <subcellularLocation>
        <location evidence="4">Secreted</location>
        <location evidence="4">Extracellular space</location>
        <location evidence="4">Apoplast</location>
    </subcellularLocation>
</comment>
<dbReference type="Gene3D" id="2.40.480.10">
    <property type="entry name" value="Allene oxide cyclase-like"/>
    <property type="match status" value="1"/>
</dbReference>
<dbReference type="RefSeq" id="XP_010257550.1">
    <property type="nucleotide sequence ID" value="XM_010259248.2"/>
</dbReference>